<protein>
    <submittedName>
        <fullName evidence="5">RASs suppressor protein</fullName>
    </submittedName>
</protein>
<feature type="compositionally biased region" description="Polar residues" evidence="3">
    <location>
        <begin position="655"/>
        <end position="666"/>
    </location>
</feature>
<dbReference type="AlphaFoldDB" id="A0A0C9LZ42"/>
<feature type="region of interest" description="Disordered" evidence="3">
    <location>
        <begin position="448"/>
        <end position="476"/>
    </location>
</feature>
<dbReference type="STRING" id="91626.A0A0C9LZ42"/>
<dbReference type="PRINTS" id="PR00019">
    <property type="entry name" value="LEURICHRPT"/>
</dbReference>
<keyword evidence="1" id="KW-0433">Leucine-rich repeat</keyword>
<dbReference type="InterPro" id="IPR055414">
    <property type="entry name" value="LRR_R13L4/SHOC2-like"/>
</dbReference>
<dbReference type="GO" id="GO:0005737">
    <property type="term" value="C:cytoplasm"/>
    <property type="evidence" value="ECO:0007669"/>
    <property type="project" value="TreeGrafter"/>
</dbReference>
<proteinExistence type="predicted"/>
<dbReference type="PROSITE" id="PS51450">
    <property type="entry name" value="LRR"/>
    <property type="match status" value="4"/>
</dbReference>
<evidence type="ECO:0000256" key="3">
    <source>
        <dbReference type="SAM" id="MobiDB-lite"/>
    </source>
</evidence>
<evidence type="ECO:0000313" key="6">
    <source>
        <dbReference type="Proteomes" id="UP000053815"/>
    </source>
</evidence>
<feature type="compositionally biased region" description="Low complexity" evidence="3">
    <location>
        <begin position="518"/>
        <end position="552"/>
    </location>
</feature>
<dbReference type="SMART" id="SM00364">
    <property type="entry name" value="LRR_BAC"/>
    <property type="match status" value="5"/>
</dbReference>
<dbReference type="Proteomes" id="UP000053815">
    <property type="component" value="Unassembled WGS sequence"/>
</dbReference>
<evidence type="ECO:0000256" key="2">
    <source>
        <dbReference type="ARBA" id="ARBA00022737"/>
    </source>
</evidence>
<reference evidence="5" key="1">
    <citation type="submission" date="2014-09" db="EMBL/GenBank/DDBJ databases">
        <title>Draft genome sequence of an oleaginous Mucoromycotina fungus Mucor ambiguus NBRC6742.</title>
        <authorList>
            <person name="Takeda I."/>
            <person name="Yamane N."/>
            <person name="Morita T."/>
            <person name="Tamano K."/>
            <person name="Machida M."/>
            <person name="Baker S."/>
            <person name="Koike H."/>
        </authorList>
    </citation>
    <scope>NUCLEOTIDE SEQUENCE</scope>
    <source>
        <strain evidence="5">NBRC 6742</strain>
    </source>
</reference>
<sequence length="666" mass="73754">MGQQSSREHAPLTFGYVNHAHDEENGDIIESLQDLDTNQKDLVLANPHLYQLQSICHECNKLKAVNEVVVSLTGESCPKCQKQKRLSLVRKDLAEDLEYIDQTYYPDLVHYNSSEQQDPMEKELLQFEKDNNEADTSGTSQQWSRLTIGEVTPGGTKRRPRRLTGPSMAVDLSARSLVKLSPSIGYLDSLTKLNLSNNQMTSLPRELGHLKSLRVLNISNNAIDEIPDTIAFLSKLKALNVSHNKLVQLPSSIGQLPKLVIIIANHNNLTSLPREFSHLVNLISLNVSNNPLKSLPAEIAALGSLRKLITEECDFQDEYSYDLRHNPPSLFETCARIAVRSQRNIPNQLADHIKEYISRADTCSYCHGPFFDSFVTRSRFIERRAGQPMALEYTLCSAHWTHENDRLLAMFSQQPASTMMNKVRIDMDGLHDAPTTISARHRAYSDSCASSTYKPSTITTPSPLSRRSNSNASDYPPSTSFATDYFSLSTPISSLLNNQPDLPALPITEEPSSFATGSRTPGSSPCPSSPSPSSMLLSPPRSNRPRASSAASVTKRLTNFIRSNSSASITRSRSPSTSSTTSLRPEASTSIVIPQPSMTTATSQNTLPDWADSIRTTTAAAETIAHDQQQQQNQINGMLKSHQHHHQQHHHYATEVSSGHSIYSQG</sequence>
<feature type="region of interest" description="Disordered" evidence="3">
    <location>
        <begin position="500"/>
        <end position="588"/>
    </location>
</feature>
<keyword evidence="2" id="KW-0677">Repeat</keyword>
<dbReference type="PANTHER" id="PTHR48051:SF46">
    <property type="entry name" value="LEUCINE RICH REPEAT-CONTAINING DOMAIN PROTEIN"/>
    <property type="match status" value="1"/>
</dbReference>
<dbReference type="PANTHER" id="PTHR48051">
    <property type="match status" value="1"/>
</dbReference>
<dbReference type="SMART" id="SM00369">
    <property type="entry name" value="LRR_TYP"/>
    <property type="match status" value="5"/>
</dbReference>
<gene>
    <name evidence="5" type="ORF">MAM1_0753d11196</name>
</gene>
<name>A0A0C9LZ42_9FUNG</name>
<feature type="compositionally biased region" description="Low complexity" evidence="3">
    <location>
        <begin position="562"/>
        <end position="584"/>
    </location>
</feature>
<accession>A0A0C9LZ42</accession>
<evidence type="ECO:0000313" key="5">
    <source>
        <dbReference type="EMBL" id="GAN11620.1"/>
    </source>
</evidence>
<feature type="domain" description="Disease resistance R13L4/SHOC-2-like LRR" evidence="4">
    <location>
        <begin position="184"/>
        <end position="259"/>
    </location>
</feature>
<feature type="region of interest" description="Disordered" evidence="3">
    <location>
        <begin position="639"/>
        <end position="666"/>
    </location>
</feature>
<dbReference type="Gene3D" id="3.80.10.10">
    <property type="entry name" value="Ribonuclease Inhibitor"/>
    <property type="match status" value="1"/>
</dbReference>
<dbReference type="SUPFAM" id="SSF52058">
    <property type="entry name" value="L domain-like"/>
    <property type="match status" value="1"/>
</dbReference>
<dbReference type="Pfam" id="PF23598">
    <property type="entry name" value="LRR_14"/>
    <property type="match status" value="1"/>
</dbReference>
<dbReference type="InterPro" id="IPR001611">
    <property type="entry name" value="Leu-rich_rpt"/>
</dbReference>
<dbReference type="InterPro" id="IPR050216">
    <property type="entry name" value="LRR_domain-containing"/>
</dbReference>
<evidence type="ECO:0000256" key="1">
    <source>
        <dbReference type="ARBA" id="ARBA00022614"/>
    </source>
</evidence>
<dbReference type="InterPro" id="IPR003591">
    <property type="entry name" value="Leu-rich_rpt_typical-subtyp"/>
</dbReference>
<dbReference type="EMBL" id="DF837042">
    <property type="protein sequence ID" value="GAN11620.1"/>
    <property type="molecule type" value="Genomic_DNA"/>
</dbReference>
<keyword evidence="6" id="KW-1185">Reference proteome</keyword>
<dbReference type="OrthoDB" id="660555at2759"/>
<dbReference type="InterPro" id="IPR032675">
    <property type="entry name" value="LRR_dom_sf"/>
</dbReference>
<evidence type="ECO:0000259" key="4">
    <source>
        <dbReference type="Pfam" id="PF23598"/>
    </source>
</evidence>
<organism evidence="5">
    <name type="scientific">Mucor ambiguus</name>
    <dbReference type="NCBI Taxonomy" id="91626"/>
    <lineage>
        <taxon>Eukaryota</taxon>
        <taxon>Fungi</taxon>
        <taxon>Fungi incertae sedis</taxon>
        <taxon>Mucoromycota</taxon>
        <taxon>Mucoromycotina</taxon>
        <taxon>Mucoromycetes</taxon>
        <taxon>Mucorales</taxon>
        <taxon>Mucorineae</taxon>
        <taxon>Mucoraceae</taxon>
        <taxon>Mucor</taxon>
    </lineage>
</organism>
<feature type="compositionally biased region" description="Basic residues" evidence="3">
    <location>
        <begin position="641"/>
        <end position="651"/>
    </location>
</feature>